<dbReference type="RefSeq" id="WP_103051187.1">
    <property type="nucleotide sequence ID" value="NZ_POWF01000001.1"/>
</dbReference>
<feature type="transmembrane region" description="Helical" evidence="1">
    <location>
        <begin position="72"/>
        <end position="92"/>
    </location>
</feature>
<evidence type="ECO:0000313" key="3">
    <source>
        <dbReference type="Proteomes" id="UP000236641"/>
    </source>
</evidence>
<comment type="caution">
    <text evidence="2">The sequence shown here is derived from an EMBL/GenBank/DDBJ whole genome shotgun (WGS) entry which is preliminary data.</text>
</comment>
<dbReference type="AlphaFoldDB" id="A0A2K1E4X8"/>
<keyword evidence="3" id="KW-1185">Reference proteome</keyword>
<organism evidence="2 3">
    <name type="scientific">Hanstruepera neustonica</name>
    <dbReference type="NCBI Taxonomy" id="1445657"/>
    <lineage>
        <taxon>Bacteria</taxon>
        <taxon>Pseudomonadati</taxon>
        <taxon>Bacteroidota</taxon>
        <taxon>Flavobacteriia</taxon>
        <taxon>Flavobacteriales</taxon>
        <taxon>Flavobacteriaceae</taxon>
        <taxon>Hanstruepera</taxon>
    </lineage>
</organism>
<feature type="transmembrane region" description="Helical" evidence="1">
    <location>
        <begin position="256"/>
        <end position="276"/>
    </location>
</feature>
<keyword evidence="1" id="KW-1133">Transmembrane helix</keyword>
<feature type="transmembrane region" description="Helical" evidence="1">
    <location>
        <begin position="232"/>
        <end position="249"/>
    </location>
</feature>
<feature type="transmembrane region" description="Helical" evidence="1">
    <location>
        <begin position="7"/>
        <end position="29"/>
    </location>
</feature>
<reference evidence="2 3" key="1">
    <citation type="submission" date="2018-01" db="EMBL/GenBank/DDBJ databases">
        <title>The draft genome of Hanstruepera neustonica JCM19743.</title>
        <authorList>
            <person name="He R.-H."/>
            <person name="Du Z.-J."/>
        </authorList>
    </citation>
    <scope>NUCLEOTIDE SEQUENCE [LARGE SCALE GENOMIC DNA]</scope>
    <source>
        <strain evidence="2 3">JCM19743</strain>
    </source>
</reference>
<dbReference type="OrthoDB" id="1467772at2"/>
<accession>A0A2K1E4X8</accession>
<evidence type="ECO:0008006" key="4">
    <source>
        <dbReference type="Google" id="ProtNLM"/>
    </source>
</evidence>
<evidence type="ECO:0000313" key="2">
    <source>
        <dbReference type="EMBL" id="PNQ75342.1"/>
    </source>
</evidence>
<evidence type="ECO:0000256" key="1">
    <source>
        <dbReference type="SAM" id="Phobius"/>
    </source>
</evidence>
<feature type="transmembrane region" description="Helical" evidence="1">
    <location>
        <begin position="41"/>
        <end position="60"/>
    </location>
</feature>
<keyword evidence="1" id="KW-0472">Membrane</keyword>
<name>A0A2K1E4X8_9FLAO</name>
<keyword evidence="1" id="KW-0812">Transmembrane</keyword>
<feature type="transmembrane region" description="Helical" evidence="1">
    <location>
        <begin position="137"/>
        <end position="154"/>
    </location>
</feature>
<feature type="transmembrane region" description="Helical" evidence="1">
    <location>
        <begin position="98"/>
        <end position="117"/>
    </location>
</feature>
<protein>
    <recommendedName>
        <fullName evidence="4">Prenyltransferase</fullName>
    </recommendedName>
</protein>
<sequence>MRLFKNVFDFYLNSSIHVALSVYALSWITLMEYQIDYDENILYFNFFATITGYNFVKFFGLAKFHHRSLANWLKIIQIFSLICFLALCYYAFKLELKTLLWIVAFGAITFLYAIPFLPKHYFLDKQHNLRSVSGLKVYVIAIVWSGVTVFLPLLNNDYDIEFNVVITSIQIALFVVVLMLPFEIRDMKYDSLKLATIPQQIGVKKTKIIGALILMVFFLLEYFKDDIDSNNLLAILMITIITMLFLVFSRENQGKYYSAFWVEGIPVFWLVLLKLLG</sequence>
<feature type="transmembrane region" description="Helical" evidence="1">
    <location>
        <begin position="160"/>
        <end position="180"/>
    </location>
</feature>
<proteinExistence type="predicted"/>
<gene>
    <name evidence="2" type="ORF">C1T31_04215</name>
</gene>
<dbReference type="EMBL" id="POWF01000001">
    <property type="protein sequence ID" value="PNQ75342.1"/>
    <property type="molecule type" value="Genomic_DNA"/>
</dbReference>
<dbReference type="Proteomes" id="UP000236641">
    <property type="component" value="Unassembled WGS sequence"/>
</dbReference>